<dbReference type="CDD" id="cd00093">
    <property type="entry name" value="HTH_XRE"/>
    <property type="match status" value="1"/>
</dbReference>
<dbReference type="InterPro" id="IPR010982">
    <property type="entry name" value="Lambda_DNA-bd_dom_sf"/>
</dbReference>
<dbReference type="EMBL" id="JAVRHS010000008">
    <property type="protein sequence ID" value="MDT0576545.1"/>
    <property type="molecule type" value="Genomic_DNA"/>
</dbReference>
<gene>
    <name evidence="2" type="ORF">RM533_10140</name>
</gene>
<organism evidence="2 3">
    <name type="scientific">Croceicoccus esteveae</name>
    <dbReference type="NCBI Taxonomy" id="3075597"/>
    <lineage>
        <taxon>Bacteria</taxon>
        <taxon>Pseudomonadati</taxon>
        <taxon>Pseudomonadota</taxon>
        <taxon>Alphaproteobacteria</taxon>
        <taxon>Sphingomonadales</taxon>
        <taxon>Erythrobacteraceae</taxon>
        <taxon>Croceicoccus</taxon>
    </lineage>
</organism>
<comment type="caution">
    <text evidence="2">The sequence shown here is derived from an EMBL/GenBank/DDBJ whole genome shotgun (WGS) entry which is preliminary data.</text>
</comment>
<protein>
    <submittedName>
        <fullName evidence="2">Helix-turn-helix transcriptional regulator</fullName>
    </submittedName>
</protein>
<dbReference type="Gene3D" id="1.10.260.40">
    <property type="entry name" value="lambda repressor-like DNA-binding domains"/>
    <property type="match status" value="1"/>
</dbReference>
<dbReference type="RefSeq" id="WP_311341121.1">
    <property type="nucleotide sequence ID" value="NZ_JAVRHS010000008.1"/>
</dbReference>
<dbReference type="PROSITE" id="PS50943">
    <property type="entry name" value="HTH_CROC1"/>
    <property type="match status" value="1"/>
</dbReference>
<sequence>MINRIRAVRQGQGLTLAELAERCSPPTTAQTVGRLETGMRTLSIDWLNRLAGALDVSPQMLLSHVDDEPSMVIAVLDGAGAEALTRTREAIAPTSLMGGPAISMIEVTGSVGEYRTGDQIWVRKVALEDATRATNRDVLVPRTSGRYVFGRLLDQNATSICVSPHGVGQEPITMPAPPWMAVAVLLTRPL</sequence>
<accession>A0ABU2ZIX2</accession>
<proteinExistence type="predicted"/>
<dbReference type="SUPFAM" id="SSF47413">
    <property type="entry name" value="lambda repressor-like DNA-binding domains"/>
    <property type="match status" value="1"/>
</dbReference>
<reference evidence="2 3" key="1">
    <citation type="submission" date="2023-09" db="EMBL/GenBank/DDBJ databases">
        <authorList>
            <person name="Rey-Velasco X."/>
        </authorList>
    </citation>
    <scope>NUCLEOTIDE SEQUENCE [LARGE SCALE GENOMIC DNA]</scope>
    <source>
        <strain evidence="2 3">F390</strain>
    </source>
</reference>
<dbReference type="Pfam" id="PF01381">
    <property type="entry name" value="HTH_3"/>
    <property type="match status" value="1"/>
</dbReference>
<dbReference type="Proteomes" id="UP001259803">
    <property type="component" value="Unassembled WGS sequence"/>
</dbReference>
<keyword evidence="3" id="KW-1185">Reference proteome</keyword>
<name>A0ABU2ZIX2_9SPHN</name>
<dbReference type="InterPro" id="IPR001387">
    <property type="entry name" value="Cro/C1-type_HTH"/>
</dbReference>
<feature type="domain" description="HTH cro/C1-type" evidence="1">
    <location>
        <begin position="5"/>
        <end position="61"/>
    </location>
</feature>
<dbReference type="SMART" id="SM00530">
    <property type="entry name" value="HTH_XRE"/>
    <property type="match status" value="1"/>
</dbReference>
<evidence type="ECO:0000313" key="3">
    <source>
        <dbReference type="Proteomes" id="UP001259803"/>
    </source>
</evidence>
<evidence type="ECO:0000259" key="1">
    <source>
        <dbReference type="PROSITE" id="PS50943"/>
    </source>
</evidence>
<evidence type="ECO:0000313" key="2">
    <source>
        <dbReference type="EMBL" id="MDT0576545.1"/>
    </source>
</evidence>